<proteinExistence type="predicted"/>
<evidence type="ECO:0000256" key="1">
    <source>
        <dbReference type="ARBA" id="ARBA00022801"/>
    </source>
</evidence>
<feature type="domain" description="Glycoside hydrolase family 3 N-terminal" evidence="2">
    <location>
        <begin position="29"/>
        <end position="120"/>
    </location>
</feature>
<dbReference type="Pfam" id="PF00933">
    <property type="entry name" value="Glyco_hydro_3"/>
    <property type="match status" value="1"/>
</dbReference>
<evidence type="ECO:0000259" key="2">
    <source>
        <dbReference type="Pfam" id="PF00933"/>
    </source>
</evidence>
<dbReference type="GO" id="GO:0005975">
    <property type="term" value="P:carbohydrate metabolic process"/>
    <property type="evidence" value="ECO:0007669"/>
    <property type="project" value="InterPro"/>
</dbReference>
<dbReference type="InterPro" id="IPR051915">
    <property type="entry name" value="Cellulose_Degrad_GH3"/>
</dbReference>
<dbReference type="EMBL" id="HG996471">
    <property type="protein sequence ID" value="CAG1846458.1"/>
    <property type="molecule type" value="Genomic_DNA"/>
</dbReference>
<evidence type="ECO:0000313" key="3">
    <source>
        <dbReference type="EMBL" id="CAG1846458.1"/>
    </source>
</evidence>
<reference evidence="3" key="1">
    <citation type="submission" date="2021-03" db="EMBL/GenBank/DDBJ databases">
        <authorList>
            <consortium name="Genoscope - CEA"/>
            <person name="William W."/>
        </authorList>
    </citation>
    <scope>NUCLEOTIDE SEQUENCE</scope>
    <source>
        <strain evidence="3">Doubled-haploid Pahang</strain>
    </source>
</reference>
<dbReference type="Gene3D" id="3.20.20.300">
    <property type="entry name" value="Glycoside hydrolase, family 3, N-terminal domain"/>
    <property type="match status" value="1"/>
</dbReference>
<dbReference type="AlphaFoldDB" id="A0A8D7AD70"/>
<keyword evidence="1" id="KW-0378">Hydrolase</keyword>
<dbReference type="InterPro" id="IPR017853">
    <property type="entry name" value="GH"/>
</dbReference>
<dbReference type="PANTHER" id="PTHR30620">
    <property type="entry name" value="PERIPLASMIC BETA-GLUCOSIDASE-RELATED"/>
    <property type="match status" value="1"/>
</dbReference>
<dbReference type="PANTHER" id="PTHR30620:SF33">
    <property type="entry name" value="BETA-D-GLUCAN EXOHYDROLASE-LIKE PROTEIN-RELATED"/>
    <property type="match status" value="1"/>
</dbReference>
<dbReference type="GO" id="GO:0004553">
    <property type="term" value="F:hydrolase activity, hydrolyzing O-glycosyl compounds"/>
    <property type="evidence" value="ECO:0007669"/>
    <property type="project" value="InterPro"/>
</dbReference>
<organism evidence="3">
    <name type="scientific">Musa acuminata subsp. malaccensis</name>
    <name type="common">Wild banana</name>
    <name type="synonym">Musa malaccensis</name>
    <dbReference type="NCBI Taxonomy" id="214687"/>
    <lineage>
        <taxon>Eukaryota</taxon>
        <taxon>Viridiplantae</taxon>
        <taxon>Streptophyta</taxon>
        <taxon>Embryophyta</taxon>
        <taxon>Tracheophyta</taxon>
        <taxon>Spermatophyta</taxon>
        <taxon>Magnoliopsida</taxon>
        <taxon>Liliopsida</taxon>
        <taxon>Zingiberales</taxon>
        <taxon>Musaceae</taxon>
        <taxon>Musa</taxon>
    </lineage>
</organism>
<sequence>MVNELLPSYRDAAQPVASRVRDLLSRMTFREKAASMAQIERSVASPSSLSGLSVGSVLSGSGDRASPSDWADMIDRMLHWALASRLGIPILYASDSVHGHNKLYGATIFPHNVALGPTRSSAPSLLLLHGLFLYYNNTSSRRSQRRRPGSQIWYFLWNRGG</sequence>
<dbReference type="InterPro" id="IPR036962">
    <property type="entry name" value="Glyco_hydro_3_N_sf"/>
</dbReference>
<dbReference type="InterPro" id="IPR001764">
    <property type="entry name" value="Glyco_hydro_3_N"/>
</dbReference>
<dbReference type="SUPFAM" id="SSF51445">
    <property type="entry name" value="(Trans)glycosidases"/>
    <property type="match status" value="1"/>
</dbReference>
<protein>
    <submittedName>
        <fullName evidence="3">(wild Malaysian banana) hypothetical protein</fullName>
    </submittedName>
</protein>
<accession>A0A8D7AD70</accession>
<gene>
    <name evidence="3" type="ORF">GSMUA_162540.1</name>
</gene>
<name>A0A8D7AD70_MUSAM</name>